<feature type="region of interest" description="Disordered" evidence="1">
    <location>
        <begin position="1"/>
        <end position="20"/>
    </location>
</feature>
<sequence length="317" mass="34251">MAGRRARPSARGAPQRKARGQVPRFGHHFVSLASRWRCSSGLMGAPRCRRLRRALGPHGMIGRGGCAGNTPFGVCVEGRGGLDFPSEERRPTVAFSKVCVAVLAAGQSQRMGFPKLIEPFAGTTLLDRALDAALGCAADVACVVTGAYHELMAPLLARRGATDLVLAPQGADRSWPGEGRDPLVTVRNRRWRTGQASSVQSAVRFARGCGCTAVLMLVADQPFVTASHLNALIGEYDAEKSQMYLAANDWGHGNPCLADRGLFDELLALTGDEGARALLRARRNIDARHVHFDEPRLFEDADTPEDFRRLEEAIARG</sequence>
<protein>
    <submittedName>
        <fullName evidence="3">Nucleotidyltransferase family protein</fullName>
    </submittedName>
</protein>
<reference evidence="3 4" key="1">
    <citation type="submission" date="2019-07" db="EMBL/GenBank/DDBJ databases">
        <title>Draft genome sequence of Adlercreutzia equolifaciens IPLA 37004, a human intestinal strain that does not produces equol from daidzein.</title>
        <authorList>
            <person name="Vazquez L."/>
            <person name="Florez A.B."/>
            <person name="Mayo B."/>
        </authorList>
    </citation>
    <scope>NUCLEOTIDE SEQUENCE [LARGE SCALE GENOMIC DNA]</scope>
    <source>
        <strain evidence="3 4">IPLA 37004</strain>
    </source>
</reference>
<dbReference type="AlphaFoldDB" id="A0A6L8Q129"/>
<accession>A0A6L8Q129</accession>
<dbReference type="Pfam" id="PF12804">
    <property type="entry name" value="NTP_transf_3"/>
    <property type="match status" value="1"/>
</dbReference>
<dbReference type="PANTHER" id="PTHR43777">
    <property type="entry name" value="MOLYBDENUM COFACTOR CYTIDYLYLTRANSFERASE"/>
    <property type="match status" value="1"/>
</dbReference>
<dbReference type="Proteomes" id="UP000472380">
    <property type="component" value="Unassembled WGS sequence"/>
</dbReference>
<dbReference type="EMBL" id="VJNE01000001">
    <property type="protein sequence ID" value="MZG27010.1"/>
    <property type="molecule type" value="Genomic_DNA"/>
</dbReference>
<dbReference type="InterPro" id="IPR025877">
    <property type="entry name" value="MobA-like_NTP_Trfase"/>
</dbReference>
<name>A0A6L8Q129_9ACTN</name>
<organism evidence="3 4">
    <name type="scientific">Adlercreutzia equolifaciens</name>
    <dbReference type="NCBI Taxonomy" id="446660"/>
    <lineage>
        <taxon>Bacteria</taxon>
        <taxon>Bacillati</taxon>
        <taxon>Actinomycetota</taxon>
        <taxon>Coriobacteriia</taxon>
        <taxon>Eggerthellales</taxon>
        <taxon>Eggerthellaceae</taxon>
        <taxon>Adlercreutzia</taxon>
    </lineage>
</organism>
<dbReference type="Gene3D" id="3.90.550.10">
    <property type="entry name" value="Spore Coat Polysaccharide Biosynthesis Protein SpsA, Chain A"/>
    <property type="match status" value="1"/>
</dbReference>
<dbReference type="InterPro" id="IPR029044">
    <property type="entry name" value="Nucleotide-diphossugar_trans"/>
</dbReference>
<proteinExistence type="predicted"/>
<evidence type="ECO:0000313" key="3">
    <source>
        <dbReference type="EMBL" id="MZG27010.1"/>
    </source>
</evidence>
<dbReference type="PANTHER" id="PTHR43777:SF1">
    <property type="entry name" value="MOLYBDENUM COFACTOR CYTIDYLYLTRANSFERASE"/>
    <property type="match status" value="1"/>
</dbReference>
<feature type="domain" description="MobA-like NTP transferase" evidence="2">
    <location>
        <begin position="101"/>
        <end position="282"/>
    </location>
</feature>
<dbReference type="CDD" id="cd04182">
    <property type="entry name" value="GT_2_like_f"/>
    <property type="match status" value="1"/>
</dbReference>
<evidence type="ECO:0000259" key="2">
    <source>
        <dbReference type="Pfam" id="PF12804"/>
    </source>
</evidence>
<keyword evidence="3" id="KW-0808">Transferase</keyword>
<dbReference type="GO" id="GO:0016779">
    <property type="term" value="F:nucleotidyltransferase activity"/>
    <property type="evidence" value="ECO:0007669"/>
    <property type="project" value="UniProtKB-ARBA"/>
</dbReference>
<comment type="caution">
    <text evidence="3">The sequence shown here is derived from an EMBL/GenBank/DDBJ whole genome shotgun (WGS) entry which is preliminary data.</text>
</comment>
<feature type="compositionally biased region" description="Basic residues" evidence="1">
    <location>
        <begin position="1"/>
        <end position="19"/>
    </location>
</feature>
<dbReference type="SUPFAM" id="SSF53448">
    <property type="entry name" value="Nucleotide-diphospho-sugar transferases"/>
    <property type="match status" value="1"/>
</dbReference>
<gene>
    <name evidence="3" type="ORF">FM068_00110</name>
</gene>
<evidence type="ECO:0000313" key="4">
    <source>
        <dbReference type="Proteomes" id="UP000472380"/>
    </source>
</evidence>
<evidence type="ECO:0000256" key="1">
    <source>
        <dbReference type="SAM" id="MobiDB-lite"/>
    </source>
</evidence>